<dbReference type="Gene3D" id="1.20.1600.10">
    <property type="entry name" value="Outer membrane efflux proteins (OEP)"/>
    <property type="match status" value="1"/>
</dbReference>
<evidence type="ECO:0000256" key="6">
    <source>
        <dbReference type="ARBA" id="ARBA00023136"/>
    </source>
</evidence>
<keyword evidence="5" id="KW-0812">Transmembrane</keyword>
<evidence type="ECO:0000313" key="8">
    <source>
        <dbReference type="EMBL" id="MFD0863628.1"/>
    </source>
</evidence>
<keyword evidence="4" id="KW-1134">Transmembrane beta strand</keyword>
<dbReference type="EMBL" id="JBHTJH010000017">
    <property type="protein sequence ID" value="MFD0863628.1"/>
    <property type="molecule type" value="Genomic_DNA"/>
</dbReference>
<evidence type="ECO:0000256" key="5">
    <source>
        <dbReference type="ARBA" id="ARBA00022692"/>
    </source>
</evidence>
<comment type="caution">
    <text evidence="8">The sequence shown here is derived from an EMBL/GenBank/DDBJ whole genome shotgun (WGS) entry which is preliminary data.</text>
</comment>
<dbReference type="Proteomes" id="UP001596978">
    <property type="component" value="Unassembled WGS sequence"/>
</dbReference>
<keyword evidence="7" id="KW-0998">Cell outer membrane</keyword>
<comment type="similarity">
    <text evidence="2">Belongs to the outer membrane factor (OMF) (TC 1.B.17) family.</text>
</comment>
<evidence type="ECO:0000256" key="7">
    <source>
        <dbReference type="ARBA" id="ARBA00023237"/>
    </source>
</evidence>
<dbReference type="RefSeq" id="WP_386409831.1">
    <property type="nucleotide sequence ID" value="NZ_JBHTJH010000017.1"/>
</dbReference>
<dbReference type="InterPro" id="IPR003423">
    <property type="entry name" value="OMP_efflux"/>
</dbReference>
<sequence>MKKNRITIVLLSLTFGLIQAQQKKWTLHECVEYALENNITIKQAELDLESIELDKIDALGNFLPSLNGRASLTESIGLGTNPTTGVLENQAVMSVSPGLFSSVTLFDGLRNLNRLNRAKLSAIANQYRLDDIKDDIRLFVANAYLRVVSDRESLKVQQAQYESTKQDLQRTKELVDAGIVPEGDLFEIEATAATQEQSIVNAENTLRISKISLAQLLLITDYESFDISEEDYLVPASTIFDVSPKGVYEKALTFRNDIKLSQSNVELAEKDVKISKGASYPTLSAFMNYNTRWADNINLGFVEQFWTFDGMSYGLQLDIPIFNGFANKNAIKRSQINLERSKLQLQQDKLDLEATVNQAYTDAIGAAKTYEAAQKTLKARKTAFGYSQERFNVGLLNSFDFNQSKQAVVQAEAQVVRSKYDYIFRLKVLEFYFGIPISQL</sequence>
<dbReference type="Pfam" id="PF02321">
    <property type="entry name" value="OEP"/>
    <property type="match status" value="2"/>
</dbReference>
<reference evidence="9" key="1">
    <citation type="journal article" date="2019" name="Int. J. Syst. Evol. Microbiol.">
        <title>The Global Catalogue of Microorganisms (GCM) 10K type strain sequencing project: providing services to taxonomists for standard genome sequencing and annotation.</title>
        <authorList>
            <consortium name="The Broad Institute Genomics Platform"/>
            <consortium name="The Broad Institute Genome Sequencing Center for Infectious Disease"/>
            <person name="Wu L."/>
            <person name="Ma J."/>
        </authorList>
    </citation>
    <scope>NUCLEOTIDE SEQUENCE [LARGE SCALE GENOMIC DNA]</scope>
    <source>
        <strain evidence="9">CCUG 62952</strain>
    </source>
</reference>
<dbReference type="PANTHER" id="PTHR30026">
    <property type="entry name" value="OUTER MEMBRANE PROTEIN TOLC"/>
    <property type="match status" value="1"/>
</dbReference>
<evidence type="ECO:0000256" key="3">
    <source>
        <dbReference type="ARBA" id="ARBA00022448"/>
    </source>
</evidence>
<dbReference type="PANTHER" id="PTHR30026:SF20">
    <property type="entry name" value="OUTER MEMBRANE PROTEIN TOLC"/>
    <property type="match status" value="1"/>
</dbReference>
<keyword evidence="6" id="KW-0472">Membrane</keyword>
<dbReference type="SUPFAM" id="SSF56954">
    <property type="entry name" value="Outer membrane efflux proteins (OEP)"/>
    <property type="match status" value="1"/>
</dbReference>
<dbReference type="InterPro" id="IPR051906">
    <property type="entry name" value="TolC-like"/>
</dbReference>
<evidence type="ECO:0000256" key="2">
    <source>
        <dbReference type="ARBA" id="ARBA00007613"/>
    </source>
</evidence>
<evidence type="ECO:0000313" key="9">
    <source>
        <dbReference type="Proteomes" id="UP001596978"/>
    </source>
</evidence>
<evidence type="ECO:0000256" key="4">
    <source>
        <dbReference type="ARBA" id="ARBA00022452"/>
    </source>
</evidence>
<gene>
    <name evidence="8" type="ORF">ACFQ1M_15535</name>
</gene>
<keyword evidence="3" id="KW-0813">Transport</keyword>
<organism evidence="8 9">
    <name type="scientific">Sungkyunkwania multivorans</name>
    <dbReference type="NCBI Taxonomy" id="1173618"/>
    <lineage>
        <taxon>Bacteria</taxon>
        <taxon>Pseudomonadati</taxon>
        <taxon>Bacteroidota</taxon>
        <taxon>Flavobacteriia</taxon>
        <taxon>Flavobacteriales</taxon>
        <taxon>Flavobacteriaceae</taxon>
        <taxon>Sungkyunkwania</taxon>
    </lineage>
</organism>
<accession>A0ABW3D464</accession>
<protein>
    <submittedName>
        <fullName evidence="8">TolC family protein</fullName>
    </submittedName>
</protein>
<keyword evidence="9" id="KW-1185">Reference proteome</keyword>
<evidence type="ECO:0000256" key="1">
    <source>
        <dbReference type="ARBA" id="ARBA00004442"/>
    </source>
</evidence>
<proteinExistence type="inferred from homology"/>
<comment type="subcellular location">
    <subcellularLocation>
        <location evidence="1">Cell outer membrane</location>
    </subcellularLocation>
</comment>
<name>A0ABW3D464_9FLAO</name>